<feature type="region of interest" description="Disordered" evidence="1">
    <location>
        <begin position="1"/>
        <end position="78"/>
    </location>
</feature>
<dbReference type="SMART" id="SM00225">
    <property type="entry name" value="BTB"/>
    <property type="match status" value="1"/>
</dbReference>
<evidence type="ECO:0000313" key="3">
    <source>
        <dbReference type="EMBL" id="CCA75670.1"/>
    </source>
</evidence>
<accession>G4TWH7</accession>
<organism evidence="3 4">
    <name type="scientific">Serendipita indica (strain DSM 11827)</name>
    <name type="common">Root endophyte fungus</name>
    <name type="synonym">Piriformospora indica</name>
    <dbReference type="NCBI Taxonomy" id="1109443"/>
    <lineage>
        <taxon>Eukaryota</taxon>
        <taxon>Fungi</taxon>
        <taxon>Dikarya</taxon>
        <taxon>Basidiomycota</taxon>
        <taxon>Agaricomycotina</taxon>
        <taxon>Agaricomycetes</taxon>
        <taxon>Sebacinales</taxon>
        <taxon>Serendipitaceae</taxon>
        <taxon>Serendipita</taxon>
    </lineage>
</organism>
<dbReference type="Gene3D" id="3.30.710.10">
    <property type="entry name" value="Potassium Channel Kv1.1, Chain A"/>
    <property type="match status" value="2"/>
</dbReference>
<comment type="caution">
    <text evidence="3">The sequence shown here is derived from an EMBL/GenBank/DDBJ whole genome shotgun (WGS) entry which is preliminary data.</text>
</comment>
<dbReference type="AlphaFoldDB" id="G4TWH7"/>
<feature type="compositionally biased region" description="Polar residues" evidence="1">
    <location>
        <begin position="169"/>
        <end position="192"/>
    </location>
</feature>
<sequence length="563" mass="62076">MPSITTPTQQQNPAHALIARSSTSLSPTETLTTPATASGIFPRTATSSLRTGSPPRVTHEVSLGSSGEEGVDSNEGEEGQFTPIEIDETFSGSPGLRWPGNIKIIVQATTFWAHRDILVFASPFFDAALSGSWSETKARPVSTSSIITIQQTPSVHGQQLATAFEESEPSVTITAGPDEQTTNDLAETSENESSFFSVRISPSSDSENEHSDEAQGRVRSSSSSREGGDEDEGETEEAKTLSAVEEAEKDAARISSLDKLQGRIPPAIPHPSRLPGSKSPKKKAYRRSRVPEGVIILKEERATIFHDFLKFIYPHLECTITWKNVEGLMNISDKLCVPSLQNACLQFLLSHAAGKPIKAMRIAEIFGQEELYREASRFVLEDLYGWSEEELNTLSKDTLLKLEKRRNWFLERVLKLGTVSIAKEYQCCATCPDPSICARQLEERWKAGYMALFRFGPAQPSMVFRYLRSLEGGSPPLALTHLSCQMHAKTWVENLFDRMFSLGVRGAEPPALTTRVGSVTPSQGLRRNFLYCTLMPEPSASRNISKHATNSARDRQTRGSSLY</sequence>
<dbReference type="InterPro" id="IPR051481">
    <property type="entry name" value="BTB-POZ/Galectin-3-binding"/>
</dbReference>
<evidence type="ECO:0000256" key="1">
    <source>
        <dbReference type="SAM" id="MobiDB-lite"/>
    </source>
</evidence>
<dbReference type="SUPFAM" id="SSF54695">
    <property type="entry name" value="POZ domain"/>
    <property type="match status" value="2"/>
</dbReference>
<protein>
    <recommendedName>
        <fullName evidence="2">BTB domain-containing protein</fullName>
    </recommendedName>
</protein>
<name>G4TWH7_SERID</name>
<keyword evidence="4" id="KW-1185">Reference proteome</keyword>
<feature type="compositionally biased region" description="Low complexity" evidence="1">
    <location>
        <begin position="21"/>
        <end position="38"/>
    </location>
</feature>
<evidence type="ECO:0000259" key="2">
    <source>
        <dbReference type="PROSITE" id="PS50097"/>
    </source>
</evidence>
<feature type="compositionally biased region" description="Acidic residues" evidence="1">
    <location>
        <begin position="69"/>
        <end position="78"/>
    </location>
</feature>
<feature type="compositionally biased region" description="Basic and acidic residues" evidence="1">
    <location>
        <begin position="207"/>
        <end position="216"/>
    </location>
</feature>
<feature type="compositionally biased region" description="Polar residues" evidence="1">
    <location>
        <begin position="1"/>
        <end position="13"/>
    </location>
</feature>
<gene>
    <name evidence="3" type="ORF">PIIN_09660</name>
</gene>
<dbReference type="Pfam" id="PF00651">
    <property type="entry name" value="BTB"/>
    <property type="match status" value="1"/>
</dbReference>
<dbReference type="HOGENOM" id="CLU_027164_0_0_1"/>
<dbReference type="PROSITE" id="PS50097">
    <property type="entry name" value="BTB"/>
    <property type="match status" value="1"/>
</dbReference>
<feature type="compositionally biased region" description="Low complexity" evidence="1">
    <location>
        <begin position="193"/>
        <end position="205"/>
    </location>
</feature>
<dbReference type="InterPro" id="IPR011333">
    <property type="entry name" value="SKP1/BTB/POZ_sf"/>
</dbReference>
<dbReference type="OMA" id="LVCTITW"/>
<dbReference type="STRING" id="1109443.G4TWH7"/>
<dbReference type="InterPro" id="IPR000210">
    <property type="entry name" value="BTB/POZ_dom"/>
</dbReference>
<feature type="region of interest" description="Disordered" evidence="1">
    <location>
        <begin position="540"/>
        <end position="563"/>
    </location>
</feature>
<dbReference type="eggNOG" id="ENOG502RXXC">
    <property type="taxonomic scope" value="Eukaryota"/>
</dbReference>
<feature type="region of interest" description="Disordered" evidence="1">
    <location>
        <begin position="157"/>
        <end position="284"/>
    </location>
</feature>
<evidence type="ECO:0000313" key="4">
    <source>
        <dbReference type="Proteomes" id="UP000007148"/>
    </source>
</evidence>
<dbReference type="PANTHER" id="PTHR24410">
    <property type="entry name" value="HL07962P-RELATED"/>
    <property type="match status" value="1"/>
</dbReference>
<feature type="domain" description="BTB" evidence="2">
    <location>
        <begin position="100"/>
        <end position="135"/>
    </location>
</feature>
<dbReference type="EMBL" id="CAFZ01000495">
    <property type="protein sequence ID" value="CCA75670.1"/>
    <property type="molecule type" value="Genomic_DNA"/>
</dbReference>
<dbReference type="Proteomes" id="UP000007148">
    <property type="component" value="Unassembled WGS sequence"/>
</dbReference>
<dbReference type="PANTHER" id="PTHR24410:SF23">
    <property type="entry name" value="BTB DOMAIN-CONTAINING PROTEIN-RELATED"/>
    <property type="match status" value="1"/>
</dbReference>
<dbReference type="OrthoDB" id="2524557at2759"/>
<reference evidence="3 4" key="1">
    <citation type="journal article" date="2011" name="PLoS Pathog.">
        <title>Endophytic Life Strategies Decoded by Genome and Transcriptome Analyses of the Mutualistic Root Symbiont Piriformospora indica.</title>
        <authorList>
            <person name="Zuccaro A."/>
            <person name="Lahrmann U."/>
            <person name="Guldener U."/>
            <person name="Langen G."/>
            <person name="Pfiffi S."/>
            <person name="Biedenkopf D."/>
            <person name="Wong P."/>
            <person name="Samans B."/>
            <person name="Grimm C."/>
            <person name="Basiewicz M."/>
            <person name="Murat C."/>
            <person name="Martin F."/>
            <person name="Kogel K.H."/>
        </authorList>
    </citation>
    <scope>NUCLEOTIDE SEQUENCE [LARGE SCALE GENOMIC DNA]</scope>
    <source>
        <strain evidence="3 4">DSM 11827</strain>
    </source>
</reference>
<feature type="compositionally biased region" description="Polar residues" evidence="1">
    <location>
        <begin position="540"/>
        <end position="551"/>
    </location>
</feature>
<dbReference type="InParanoid" id="G4TWH7"/>
<proteinExistence type="predicted"/>